<accession>A0A450WH01</accession>
<dbReference type="InterPro" id="IPR003959">
    <property type="entry name" value="ATPase_AAA_core"/>
</dbReference>
<dbReference type="PIRSF" id="PIRSF029347">
    <property type="entry name" value="RecF"/>
    <property type="match status" value="1"/>
</dbReference>
<dbReference type="GO" id="GO:0016887">
    <property type="term" value="F:ATP hydrolysis activity"/>
    <property type="evidence" value="ECO:0007669"/>
    <property type="project" value="InterPro"/>
</dbReference>
<feature type="domain" description="ATPase AAA-type core" evidence="1">
    <location>
        <begin position="29"/>
        <end position="300"/>
    </location>
</feature>
<evidence type="ECO:0000259" key="1">
    <source>
        <dbReference type="Pfam" id="PF13304"/>
    </source>
</evidence>
<dbReference type="InterPro" id="IPR027417">
    <property type="entry name" value="P-loop_NTPase"/>
</dbReference>
<dbReference type="GO" id="GO:0005524">
    <property type="term" value="F:ATP binding"/>
    <property type="evidence" value="ECO:0007669"/>
    <property type="project" value="InterPro"/>
</dbReference>
<dbReference type="InterPro" id="IPR014555">
    <property type="entry name" value="RecF-like"/>
</dbReference>
<reference evidence="2" key="1">
    <citation type="submission" date="2019-02" db="EMBL/GenBank/DDBJ databases">
        <authorList>
            <person name="Gruber-Vodicka R. H."/>
            <person name="Seah K. B. B."/>
        </authorList>
    </citation>
    <scope>NUCLEOTIDE SEQUENCE</scope>
    <source>
        <strain evidence="2">BECK_S313</strain>
    </source>
</reference>
<dbReference type="Pfam" id="PF13304">
    <property type="entry name" value="AAA_21"/>
    <property type="match status" value="1"/>
</dbReference>
<dbReference type="SUPFAM" id="SSF52540">
    <property type="entry name" value="P-loop containing nucleoside triphosphate hydrolases"/>
    <property type="match status" value="1"/>
</dbReference>
<dbReference type="Gene3D" id="3.40.50.300">
    <property type="entry name" value="P-loop containing nucleotide triphosphate hydrolases"/>
    <property type="match status" value="2"/>
</dbReference>
<proteinExistence type="predicted"/>
<sequence>MKDNALREIEIRNFKCFTELRLEGLQRVNLIGGKNNVGKTAFMEAVEFFVSLSGGISAFYAIYKMIEKRQKVIRRSHVEVDFINRSASEMEIQSGKDSCYIRYAKHLDENPYGEDSFMERDEDSLSALELVFRDKKKLLEIDRITHAWWRTESPTGAADRRGGNLPVKINFIDPVAFEEKDLAILYGALVGRNKEPFLNASLRLFDENIVSLKQQVFESGVVLKVETKDHDFPILLSSLGDGVKRYIAILCAIWASQDGFLFIDEIENGIHYTNYPQLWEIIFQASKDANCQLFITTHSKECIDAFNKTNNFDEGAYFEFYYNVKKKKISAQGRDRAQLEYALSHEGRIRGE</sequence>
<dbReference type="EMBL" id="CAADFK010000094">
    <property type="protein sequence ID" value="VFK16366.1"/>
    <property type="molecule type" value="Genomic_DNA"/>
</dbReference>
<dbReference type="AlphaFoldDB" id="A0A450WH01"/>
<dbReference type="PANTHER" id="PTHR43581">
    <property type="entry name" value="ATP/GTP PHOSPHATASE"/>
    <property type="match status" value="1"/>
</dbReference>
<dbReference type="PANTHER" id="PTHR43581:SF4">
    <property type="entry name" value="ATP_GTP PHOSPHATASE"/>
    <property type="match status" value="1"/>
</dbReference>
<evidence type="ECO:0000313" key="2">
    <source>
        <dbReference type="EMBL" id="VFK16366.1"/>
    </source>
</evidence>
<protein>
    <submittedName>
        <fullName evidence="2">ATPase/GTPase, AAA15 family</fullName>
    </submittedName>
</protein>
<organism evidence="2">
    <name type="scientific">Candidatus Kentrum sp. LPFa</name>
    <dbReference type="NCBI Taxonomy" id="2126335"/>
    <lineage>
        <taxon>Bacteria</taxon>
        <taxon>Pseudomonadati</taxon>
        <taxon>Pseudomonadota</taxon>
        <taxon>Gammaproteobacteria</taxon>
        <taxon>Candidatus Kentrum</taxon>
    </lineage>
</organism>
<dbReference type="InterPro" id="IPR051396">
    <property type="entry name" value="Bact_Antivir_Def_Nuclease"/>
</dbReference>
<gene>
    <name evidence="2" type="ORF">BECKLPF1236B_GA0070989_10949</name>
</gene>
<name>A0A450WH01_9GAMM</name>